<evidence type="ECO:0000313" key="4">
    <source>
        <dbReference type="Proteomes" id="UP000593591"/>
    </source>
</evidence>
<dbReference type="Gene3D" id="2.60.120.370">
    <property type="entry name" value="YhcH/YjgK/YiaL"/>
    <property type="match status" value="1"/>
</dbReference>
<accession>A0A840SEB5</accession>
<evidence type="ECO:0000313" key="2">
    <source>
        <dbReference type="EMBL" id="QOS40492.1"/>
    </source>
</evidence>
<proteinExistence type="predicted"/>
<dbReference type="Proteomes" id="UP000593591">
    <property type="component" value="Chromosome"/>
</dbReference>
<reference evidence="1 3" key="2">
    <citation type="submission" date="2020-08" db="EMBL/GenBank/DDBJ databases">
        <title>Genomic Encyclopedia of Type Strains, Phase IV (KMG-IV): sequencing the most valuable type-strain genomes for metagenomic binning, comparative biology and taxonomic classification.</title>
        <authorList>
            <person name="Goeker M."/>
        </authorList>
    </citation>
    <scope>NUCLEOTIDE SEQUENCE [LARGE SCALE GENOMIC DNA]</scope>
    <source>
        <strain evidence="1 3">DSM 103679</strain>
    </source>
</reference>
<sequence length="143" mass="16258">MKDLNRIKELCPSAYDFIVNKAQSAEPGKYELENGAYVSVQEYTTKARIDAKYEAHKKFIDIQMVLSGQEIIAVAPLDKMTVKDEYNETKDVMFFVHNDECTDYLLQSGDFLILYPQDVHMPCVCVNEKSQVKKVVVKVPVAG</sequence>
<dbReference type="Proteomes" id="UP000578697">
    <property type="component" value="Unassembled WGS sequence"/>
</dbReference>
<organism evidence="1 3">
    <name type="scientific">Treponema rectale</name>
    <dbReference type="NCBI Taxonomy" id="744512"/>
    <lineage>
        <taxon>Bacteria</taxon>
        <taxon>Pseudomonadati</taxon>
        <taxon>Spirochaetota</taxon>
        <taxon>Spirochaetia</taxon>
        <taxon>Spirochaetales</taxon>
        <taxon>Treponemataceae</taxon>
        <taxon>Treponema</taxon>
    </lineage>
</organism>
<dbReference type="InterPro" id="IPR037012">
    <property type="entry name" value="NanQ/TabA/YiaL_sf"/>
</dbReference>
<protein>
    <submittedName>
        <fullName evidence="2">DUF386 domain-containing protein</fullName>
    </submittedName>
    <submittedName>
        <fullName evidence="1">YhcH/YjgK/YiaL family protein</fullName>
    </submittedName>
</protein>
<dbReference type="Pfam" id="PF04074">
    <property type="entry name" value="DUF386"/>
    <property type="match status" value="1"/>
</dbReference>
<dbReference type="KEGG" id="trc:DYE49_08480"/>
<evidence type="ECO:0000313" key="3">
    <source>
        <dbReference type="Proteomes" id="UP000578697"/>
    </source>
</evidence>
<keyword evidence="3" id="KW-1185">Reference proteome</keyword>
<dbReference type="PANTHER" id="PTHR34986:SF1">
    <property type="entry name" value="PROTEIN YIAL"/>
    <property type="match status" value="1"/>
</dbReference>
<dbReference type="RefSeq" id="WP_184651228.1">
    <property type="nucleotide sequence ID" value="NZ_JACHFR010000001.1"/>
</dbReference>
<name>A0A840SEB5_9SPIR</name>
<gene>
    <name evidence="2" type="ORF">DYE49_08480</name>
    <name evidence="1" type="ORF">HNP77_000125</name>
</gene>
<dbReference type="NCBIfam" id="TIGR00022">
    <property type="entry name" value="YhcH/YjgK/YiaL family protein"/>
    <property type="match status" value="1"/>
</dbReference>
<dbReference type="AlphaFoldDB" id="A0A840SEB5"/>
<dbReference type="SUPFAM" id="SSF51197">
    <property type="entry name" value="Clavaminate synthase-like"/>
    <property type="match status" value="1"/>
</dbReference>
<dbReference type="GO" id="GO:0005829">
    <property type="term" value="C:cytosol"/>
    <property type="evidence" value="ECO:0007669"/>
    <property type="project" value="TreeGrafter"/>
</dbReference>
<reference evidence="2 4" key="1">
    <citation type="submission" date="2018-08" db="EMBL/GenBank/DDBJ databases">
        <title>The first complete genome of Treponema rectale (CHPAT), a commensal spirochete of the bovine rectum.</title>
        <authorList>
            <person name="Staton G.J."/>
            <person name="Clegg S.R."/>
            <person name="Carter S.D."/>
            <person name="Radford A.D."/>
            <person name="Darby A."/>
            <person name="Hall N."/>
            <person name="Birtles R.J."/>
            <person name="Evans N.J."/>
        </authorList>
    </citation>
    <scope>NUCLEOTIDE SEQUENCE [LARGE SCALE GENOMIC DNA]</scope>
    <source>
        <strain evidence="2 4">CHPA</strain>
    </source>
</reference>
<dbReference type="InterPro" id="IPR004375">
    <property type="entry name" value="NanQ/TabA/YiaL"/>
</dbReference>
<dbReference type="EMBL" id="JACHFR010000001">
    <property type="protein sequence ID" value="MBB5217781.1"/>
    <property type="molecule type" value="Genomic_DNA"/>
</dbReference>
<dbReference type="EMBL" id="CP031517">
    <property type="protein sequence ID" value="QOS40492.1"/>
    <property type="molecule type" value="Genomic_DNA"/>
</dbReference>
<evidence type="ECO:0000313" key="1">
    <source>
        <dbReference type="EMBL" id="MBB5217781.1"/>
    </source>
</evidence>
<dbReference type="PANTHER" id="PTHR34986">
    <property type="entry name" value="EVOLVED BETA-GALACTOSIDASE SUBUNIT BETA"/>
    <property type="match status" value="1"/>
</dbReference>